<dbReference type="Gene3D" id="3.60.21.10">
    <property type="match status" value="2"/>
</dbReference>
<name>A0A7J6PKH2_PEROL</name>
<dbReference type="EMBL" id="JABANP010000009">
    <property type="protein sequence ID" value="KAF4696628.1"/>
    <property type="molecule type" value="Genomic_DNA"/>
</dbReference>
<protein>
    <recommendedName>
        <fullName evidence="3">Calcineurin-like phosphoesterase domain-containing protein</fullName>
    </recommendedName>
</protein>
<keyword evidence="1" id="KW-1133">Transmembrane helix</keyword>
<dbReference type="InterPro" id="IPR004843">
    <property type="entry name" value="Calcineurin-like_PHP"/>
</dbReference>
<feature type="chain" id="PRO_5029542770" description="Calcineurin-like phosphoesterase domain-containing protein" evidence="2">
    <location>
        <begin position="23"/>
        <end position="654"/>
    </location>
</feature>
<dbReference type="GO" id="GO:0016787">
    <property type="term" value="F:hydrolase activity"/>
    <property type="evidence" value="ECO:0007669"/>
    <property type="project" value="InterPro"/>
</dbReference>
<keyword evidence="1" id="KW-0812">Transmembrane</keyword>
<dbReference type="AlphaFoldDB" id="A0A7J6PKH2"/>
<sequence length="654" mass="73556">MTFYRLVVLAAYLAATVTSSEPRPFKRIVAVADVHGDQRNLIQALENGRVLSHKHLEHTTDAEQQVEWHADASDPTEPVMVVQLGDLIDRGPLGLQCYRLMQNLYAAEGANEVVRVLGNHEILNMLGMAGRYVTDEDVAEFGGRGGQKRELGARFVHGGVLPALTDRSIDELNEQASRMIEDGALKNPLFLSESSPVWSRVYALGTDEEACPPLIDVLRHYGVARMVVGHTPSEDGRMKPYPGGWHDIPHHGHPAALEMTLMNATHLERIEAHYGLENDTAPGKHQLLWTVADGLIESWRNPLGYRWYKVAAVAAGLCLLFLITSTSWMYNPLDVKGAYKARLHENYMEASGEYFAAKPTMVVMTVERKEPYVQAFLWSFLAFNPEPRPHLFIINREDPNLPREVYNMDGITVRNATPFTATGYAQWKRALYLDHIDALDICLQEDRPWCLVFEGDTILTVDFVEKFMRYVSHEKDAAMVKLFVSDHWSGWSAVDTPLFVFMMLAVTLLAALYLRRAAPLLSWKERYLCGFSAGLLLVCIVLVISKQAFERVIHTGPGVKLVPTTVDASSVATAYPRESVRPLRDFLQDYVDRESDPLGLDLEQYEWAKGHGRVLRTYPSLVQHIGVYSSAKSKNQGDFLEVKQDSTFVGPLYP</sequence>
<dbReference type="Pfam" id="PF00149">
    <property type="entry name" value="Metallophos"/>
    <property type="match status" value="1"/>
</dbReference>
<feature type="domain" description="Calcineurin-like phosphoesterase" evidence="3">
    <location>
        <begin position="27"/>
        <end position="232"/>
    </location>
</feature>
<accession>A0A7J6PKH2</accession>
<keyword evidence="2" id="KW-0732">Signal</keyword>
<feature type="transmembrane region" description="Helical" evidence="1">
    <location>
        <begin position="498"/>
        <end position="515"/>
    </location>
</feature>
<gene>
    <name evidence="4" type="ORF">FOZ60_016636</name>
</gene>
<dbReference type="PANTHER" id="PTHR46546:SF4">
    <property type="entry name" value="SHEWANELLA-LIKE PROTEIN PHOSPHATASE 1"/>
    <property type="match status" value="1"/>
</dbReference>
<dbReference type="OrthoDB" id="5976022at2759"/>
<dbReference type="InterPro" id="IPR029052">
    <property type="entry name" value="Metallo-depent_PP-like"/>
</dbReference>
<comment type="caution">
    <text evidence="4">The sequence shown here is derived from an EMBL/GenBank/DDBJ whole genome shotgun (WGS) entry which is preliminary data.</text>
</comment>
<dbReference type="Proteomes" id="UP000541610">
    <property type="component" value="Unassembled WGS sequence"/>
</dbReference>
<evidence type="ECO:0000313" key="4">
    <source>
        <dbReference type="EMBL" id="KAF4696628.1"/>
    </source>
</evidence>
<feature type="transmembrane region" description="Helical" evidence="1">
    <location>
        <begin position="527"/>
        <end position="545"/>
    </location>
</feature>
<evidence type="ECO:0000259" key="3">
    <source>
        <dbReference type="Pfam" id="PF00149"/>
    </source>
</evidence>
<dbReference type="SUPFAM" id="SSF56300">
    <property type="entry name" value="Metallo-dependent phosphatases"/>
    <property type="match status" value="1"/>
</dbReference>
<evidence type="ECO:0000256" key="2">
    <source>
        <dbReference type="SAM" id="SignalP"/>
    </source>
</evidence>
<dbReference type="PANTHER" id="PTHR46546">
    <property type="entry name" value="SHEWANELLA-LIKE PROTEIN PHOSPHATASE 1"/>
    <property type="match status" value="1"/>
</dbReference>
<reference evidence="4 5" key="1">
    <citation type="submission" date="2020-04" db="EMBL/GenBank/DDBJ databases">
        <title>Perkinsus olseni comparative genomics.</title>
        <authorList>
            <person name="Bogema D.R."/>
        </authorList>
    </citation>
    <scope>NUCLEOTIDE SEQUENCE [LARGE SCALE GENOMIC DNA]</scope>
    <source>
        <strain evidence="4">00978-12</strain>
    </source>
</reference>
<evidence type="ECO:0000256" key="1">
    <source>
        <dbReference type="SAM" id="Phobius"/>
    </source>
</evidence>
<keyword evidence="1" id="KW-0472">Membrane</keyword>
<evidence type="ECO:0000313" key="5">
    <source>
        <dbReference type="Proteomes" id="UP000541610"/>
    </source>
</evidence>
<proteinExistence type="predicted"/>
<organism evidence="4 5">
    <name type="scientific">Perkinsus olseni</name>
    <name type="common">Perkinsus atlanticus</name>
    <dbReference type="NCBI Taxonomy" id="32597"/>
    <lineage>
        <taxon>Eukaryota</taxon>
        <taxon>Sar</taxon>
        <taxon>Alveolata</taxon>
        <taxon>Perkinsozoa</taxon>
        <taxon>Perkinsea</taxon>
        <taxon>Perkinsida</taxon>
        <taxon>Perkinsidae</taxon>
        <taxon>Perkinsus</taxon>
    </lineage>
</organism>
<feature type="signal peptide" evidence="2">
    <location>
        <begin position="1"/>
        <end position="22"/>
    </location>
</feature>